<evidence type="ECO:0000256" key="5">
    <source>
        <dbReference type="ARBA" id="ARBA00022679"/>
    </source>
</evidence>
<dbReference type="GO" id="GO:0004337">
    <property type="term" value="F:(2E,6E)-farnesyl diphosphate synthase activity"/>
    <property type="evidence" value="ECO:0007669"/>
    <property type="project" value="UniProtKB-EC"/>
</dbReference>
<dbReference type="Proteomes" id="UP000216024">
    <property type="component" value="Unassembled WGS sequence"/>
</dbReference>
<protein>
    <recommendedName>
        <fullName evidence="4">Farnesyl diphosphate synthase</fullName>
        <ecNumber evidence="3">2.5.1.10</ecNumber>
    </recommendedName>
    <alternativeName>
        <fullName evidence="10">(2E,6E)-farnesyl diphosphate synthase</fullName>
    </alternativeName>
    <alternativeName>
        <fullName evidence="9">Geranyltranstransferase</fullName>
    </alternativeName>
</protein>
<evidence type="ECO:0000313" key="13">
    <source>
        <dbReference type="EMBL" id="PAB61409.1"/>
    </source>
</evidence>
<dbReference type="PROSITE" id="PS00444">
    <property type="entry name" value="POLYPRENYL_SYNTHASE_2"/>
    <property type="match status" value="1"/>
</dbReference>
<dbReference type="InterPro" id="IPR053378">
    <property type="entry name" value="Prenyl_diphosphate_synthase"/>
</dbReference>
<dbReference type="FunFam" id="1.10.600.10:FF:000001">
    <property type="entry name" value="Geranylgeranyl diphosphate synthase"/>
    <property type="match status" value="1"/>
</dbReference>
<dbReference type="GO" id="GO:0046872">
    <property type="term" value="F:metal ion binding"/>
    <property type="evidence" value="ECO:0007669"/>
    <property type="project" value="UniProtKB-KW"/>
</dbReference>
<dbReference type="RefSeq" id="WP_095129932.1">
    <property type="nucleotide sequence ID" value="NZ_NIBG01000001.1"/>
</dbReference>
<reference evidence="13 14" key="1">
    <citation type="submission" date="2017-06" db="EMBL/GenBank/DDBJ databases">
        <title>Draft genome sequence of anaerobic fermentative bacterium Anaeromicrobium sediminis DY2726D isolated from West Pacific Ocean sediments.</title>
        <authorList>
            <person name="Zeng X."/>
        </authorList>
    </citation>
    <scope>NUCLEOTIDE SEQUENCE [LARGE SCALE GENOMIC DNA]</scope>
    <source>
        <strain evidence="13 14">DY2726D</strain>
    </source>
</reference>
<evidence type="ECO:0000313" key="14">
    <source>
        <dbReference type="Proteomes" id="UP000216024"/>
    </source>
</evidence>
<dbReference type="OrthoDB" id="9805316at2"/>
<dbReference type="NCBIfam" id="NF045485">
    <property type="entry name" value="FPPsyn"/>
    <property type="match status" value="1"/>
</dbReference>
<dbReference type="InterPro" id="IPR008949">
    <property type="entry name" value="Isoprenoid_synthase_dom_sf"/>
</dbReference>
<dbReference type="Pfam" id="PF00348">
    <property type="entry name" value="polyprenyl_synt"/>
    <property type="match status" value="1"/>
</dbReference>
<evidence type="ECO:0000256" key="2">
    <source>
        <dbReference type="ARBA" id="ARBA00006706"/>
    </source>
</evidence>
<organism evidence="13 14">
    <name type="scientific">Anaeromicrobium sediminis</name>
    <dbReference type="NCBI Taxonomy" id="1478221"/>
    <lineage>
        <taxon>Bacteria</taxon>
        <taxon>Bacillati</taxon>
        <taxon>Bacillota</taxon>
        <taxon>Clostridia</taxon>
        <taxon>Peptostreptococcales</taxon>
        <taxon>Thermotaleaceae</taxon>
        <taxon>Anaeromicrobium</taxon>
    </lineage>
</organism>
<dbReference type="PANTHER" id="PTHR43281">
    <property type="entry name" value="FARNESYL DIPHOSPHATE SYNTHASE"/>
    <property type="match status" value="1"/>
</dbReference>
<accession>A0A267MP92</accession>
<keyword evidence="8" id="KW-0414">Isoprene biosynthesis</keyword>
<dbReference type="GO" id="GO:0005737">
    <property type="term" value="C:cytoplasm"/>
    <property type="evidence" value="ECO:0007669"/>
    <property type="project" value="UniProtKB-ARBA"/>
</dbReference>
<dbReference type="SFLD" id="SFLDS00005">
    <property type="entry name" value="Isoprenoid_Synthase_Type_I"/>
    <property type="match status" value="1"/>
</dbReference>
<evidence type="ECO:0000256" key="7">
    <source>
        <dbReference type="ARBA" id="ARBA00022842"/>
    </source>
</evidence>
<dbReference type="AlphaFoldDB" id="A0A267MP92"/>
<comment type="caution">
    <text evidence="13">The sequence shown here is derived from an EMBL/GenBank/DDBJ whole genome shotgun (WGS) entry which is preliminary data.</text>
</comment>
<evidence type="ECO:0000256" key="6">
    <source>
        <dbReference type="ARBA" id="ARBA00022723"/>
    </source>
</evidence>
<evidence type="ECO:0000256" key="12">
    <source>
        <dbReference type="RuleBase" id="RU004466"/>
    </source>
</evidence>
<evidence type="ECO:0000256" key="3">
    <source>
        <dbReference type="ARBA" id="ARBA00012439"/>
    </source>
</evidence>
<dbReference type="CDD" id="cd00685">
    <property type="entry name" value="Trans_IPPS_HT"/>
    <property type="match status" value="1"/>
</dbReference>
<keyword evidence="7" id="KW-0460">Magnesium</keyword>
<dbReference type="EMBL" id="NIBG01000001">
    <property type="protein sequence ID" value="PAB61409.1"/>
    <property type="molecule type" value="Genomic_DNA"/>
</dbReference>
<keyword evidence="5 12" id="KW-0808">Transferase</keyword>
<proteinExistence type="inferred from homology"/>
<dbReference type="PANTHER" id="PTHR43281:SF1">
    <property type="entry name" value="FARNESYL DIPHOSPHATE SYNTHASE"/>
    <property type="match status" value="1"/>
</dbReference>
<sequence>MDIKEVLKAKIEVVERALDKYMPNEGSYEKVVYESMRYSVFAGGKRLRPILMLAACEFVGGNYEDAIPYACAMEMIHSYSLVHDDLPSMDNDDYRRGKLTNHKVYGEAMAILAGDGLLNYAYELMLKATLEDFNKNKLLASQEIAWSSGASGMIGGQVVDLLSENKKIDKGTLDFIHRKKTGALIRASIRAGAIIGGASESELEDLTKYAENIGLGFQITDDILDIVGDEKKLGKKVGSDIENNKSTYPSLYGMEESIEKVNFLFDESINLLRKYEDKAEFFIELAKYLVKREY</sequence>
<evidence type="ECO:0000256" key="10">
    <source>
        <dbReference type="ARBA" id="ARBA00032873"/>
    </source>
</evidence>
<comment type="similarity">
    <text evidence="2 12">Belongs to the FPP/GGPP synthase family.</text>
</comment>
<keyword evidence="14" id="KW-1185">Reference proteome</keyword>
<keyword evidence="6" id="KW-0479">Metal-binding</keyword>
<dbReference type="SFLD" id="SFLDG01017">
    <property type="entry name" value="Polyprenyl_Transferase_Like"/>
    <property type="match status" value="1"/>
</dbReference>
<comment type="cofactor">
    <cofactor evidence="1">
        <name>Mg(2+)</name>
        <dbReference type="ChEBI" id="CHEBI:18420"/>
    </cofactor>
</comment>
<dbReference type="Gene3D" id="1.10.600.10">
    <property type="entry name" value="Farnesyl Diphosphate Synthase"/>
    <property type="match status" value="1"/>
</dbReference>
<dbReference type="EC" id="2.5.1.10" evidence="3"/>
<name>A0A267MP92_9FIRM</name>
<gene>
    <name evidence="13" type="ORF">CCE28_00620</name>
</gene>
<evidence type="ECO:0000256" key="11">
    <source>
        <dbReference type="ARBA" id="ARBA00049399"/>
    </source>
</evidence>
<dbReference type="GO" id="GO:0016114">
    <property type="term" value="P:terpenoid biosynthetic process"/>
    <property type="evidence" value="ECO:0007669"/>
    <property type="project" value="UniProtKB-ARBA"/>
</dbReference>
<comment type="catalytic activity">
    <reaction evidence="11">
        <text>isopentenyl diphosphate + (2E)-geranyl diphosphate = (2E,6E)-farnesyl diphosphate + diphosphate</text>
        <dbReference type="Rhea" id="RHEA:19361"/>
        <dbReference type="ChEBI" id="CHEBI:33019"/>
        <dbReference type="ChEBI" id="CHEBI:58057"/>
        <dbReference type="ChEBI" id="CHEBI:128769"/>
        <dbReference type="ChEBI" id="CHEBI:175763"/>
        <dbReference type="EC" id="2.5.1.10"/>
    </reaction>
</comment>
<dbReference type="InterPro" id="IPR033749">
    <property type="entry name" value="Polyprenyl_synt_CS"/>
</dbReference>
<evidence type="ECO:0000256" key="1">
    <source>
        <dbReference type="ARBA" id="ARBA00001946"/>
    </source>
</evidence>
<evidence type="ECO:0000256" key="4">
    <source>
        <dbReference type="ARBA" id="ARBA00015100"/>
    </source>
</evidence>
<dbReference type="PROSITE" id="PS00723">
    <property type="entry name" value="POLYPRENYL_SYNTHASE_1"/>
    <property type="match status" value="1"/>
</dbReference>
<dbReference type="InterPro" id="IPR000092">
    <property type="entry name" value="Polyprenyl_synt"/>
</dbReference>
<evidence type="ECO:0000256" key="8">
    <source>
        <dbReference type="ARBA" id="ARBA00023229"/>
    </source>
</evidence>
<dbReference type="SUPFAM" id="SSF48576">
    <property type="entry name" value="Terpenoid synthases"/>
    <property type="match status" value="1"/>
</dbReference>
<evidence type="ECO:0000256" key="9">
    <source>
        <dbReference type="ARBA" id="ARBA00032380"/>
    </source>
</evidence>